<keyword evidence="5 10" id="KW-0276">Fatty acid metabolism</keyword>
<keyword evidence="12" id="KW-1185">Reference proteome</keyword>
<keyword evidence="9 10" id="KW-0275">Fatty acid biosynthesis</keyword>
<dbReference type="PANTHER" id="PTHR11157:SF120">
    <property type="entry name" value="ELONGATION OF VERY LONG CHAIN FATTY ACIDS PROTEIN 1"/>
    <property type="match status" value="1"/>
</dbReference>
<comment type="similarity">
    <text evidence="10">Belongs to the ELO family.</text>
</comment>
<organism evidence="11 12">
    <name type="scientific">Ataeniobius toweri</name>
    <dbReference type="NCBI Taxonomy" id="208326"/>
    <lineage>
        <taxon>Eukaryota</taxon>
        <taxon>Metazoa</taxon>
        <taxon>Chordata</taxon>
        <taxon>Craniata</taxon>
        <taxon>Vertebrata</taxon>
        <taxon>Euteleostomi</taxon>
        <taxon>Actinopterygii</taxon>
        <taxon>Neopterygii</taxon>
        <taxon>Teleostei</taxon>
        <taxon>Neoteleostei</taxon>
        <taxon>Acanthomorphata</taxon>
        <taxon>Ovalentaria</taxon>
        <taxon>Atherinomorphae</taxon>
        <taxon>Cyprinodontiformes</taxon>
        <taxon>Goodeidae</taxon>
        <taxon>Ataeniobius</taxon>
    </lineage>
</organism>
<keyword evidence="7 10" id="KW-0443">Lipid metabolism</keyword>
<evidence type="ECO:0000256" key="3">
    <source>
        <dbReference type="ARBA" id="ARBA00022679"/>
    </source>
</evidence>
<feature type="transmembrane region" description="Helical" evidence="10">
    <location>
        <begin position="6"/>
        <end position="26"/>
    </location>
</feature>
<comment type="caution">
    <text evidence="11">The sequence shown here is derived from an EMBL/GenBank/DDBJ whole genome shotgun (WGS) entry which is preliminary data.</text>
</comment>
<name>A0ABU7BZG5_9TELE</name>
<feature type="transmembrane region" description="Helical" evidence="10">
    <location>
        <begin position="70"/>
        <end position="90"/>
    </location>
</feature>
<reference evidence="11 12" key="1">
    <citation type="submission" date="2021-07" db="EMBL/GenBank/DDBJ databases">
        <authorList>
            <person name="Palmer J.M."/>
        </authorList>
    </citation>
    <scope>NUCLEOTIDE SEQUENCE [LARGE SCALE GENOMIC DNA]</scope>
    <source>
        <strain evidence="11 12">AT_MEX2019</strain>
        <tissue evidence="11">Muscle</tissue>
    </source>
</reference>
<dbReference type="PANTHER" id="PTHR11157">
    <property type="entry name" value="FATTY ACID ACYL TRANSFERASE-RELATED"/>
    <property type="match status" value="1"/>
</dbReference>
<comment type="caution">
    <text evidence="10">Lacks conserved residue(s) required for the propagation of feature annotation.</text>
</comment>
<gene>
    <name evidence="11" type="primary">ELOVL1_1</name>
    <name evidence="11" type="ORF">ATANTOWER_007760</name>
</gene>
<evidence type="ECO:0000256" key="8">
    <source>
        <dbReference type="ARBA" id="ARBA00023136"/>
    </source>
</evidence>
<evidence type="ECO:0000256" key="1">
    <source>
        <dbReference type="ARBA" id="ARBA00004141"/>
    </source>
</evidence>
<comment type="subcellular location">
    <subcellularLocation>
        <location evidence="1">Membrane</location>
        <topology evidence="1">Multi-pass membrane protein</topology>
    </subcellularLocation>
</comment>
<protein>
    <recommendedName>
        <fullName evidence="10">Elongation of very long chain fatty acids protein</fullName>
        <ecNumber evidence="10">2.3.1.199</ecNumber>
    </recommendedName>
    <alternativeName>
        <fullName evidence="10">Very-long-chain 3-oxoacyl-CoA synthase</fullName>
    </alternativeName>
</protein>
<dbReference type="InterPro" id="IPR002076">
    <property type="entry name" value="ELO_fam"/>
</dbReference>
<evidence type="ECO:0000256" key="2">
    <source>
        <dbReference type="ARBA" id="ARBA00022516"/>
    </source>
</evidence>
<evidence type="ECO:0000256" key="7">
    <source>
        <dbReference type="ARBA" id="ARBA00023098"/>
    </source>
</evidence>
<dbReference type="EMBL" id="JAHUTI010070749">
    <property type="protein sequence ID" value="MED6255316.1"/>
    <property type="molecule type" value="Genomic_DNA"/>
</dbReference>
<dbReference type="EC" id="2.3.1.199" evidence="10"/>
<evidence type="ECO:0000313" key="11">
    <source>
        <dbReference type="EMBL" id="MED6255316.1"/>
    </source>
</evidence>
<evidence type="ECO:0000313" key="12">
    <source>
        <dbReference type="Proteomes" id="UP001345963"/>
    </source>
</evidence>
<dbReference type="Pfam" id="PF01151">
    <property type="entry name" value="ELO"/>
    <property type="match status" value="1"/>
</dbReference>
<accession>A0ABU7BZG5</accession>
<keyword evidence="8 10" id="KW-0472">Membrane</keyword>
<evidence type="ECO:0000256" key="10">
    <source>
        <dbReference type="RuleBase" id="RU361115"/>
    </source>
</evidence>
<proteinExistence type="inferred from homology"/>
<evidence type="ECO:0000256" key="4">
    <source>
        <dbReference type="ARBA" id="ARBA00022692"/>
    </source>
</evidence>
<sequence>MGSFHAMVNAGVHVIMYSYYGLSAAGPRFQKYLWWKKHMTAIQLTQFVLISVHISQYYFMEKCDYQMPLWIHLIWMYGVFFFLLFSNFWVQAYIKGSRLPVPDHKTNQNGSTNGHLAMNGKSHANGHVQPCENGEIVMGKVKEI</sequence>
<evidence type="ECO:0000256" key="9">
    <source>
        <dbReference type="ARBA" id="ARBA00023160"/>
    </source>
</evidence>
<dbReference type="Proteomes" id="UP001345963">
    <property type="component" value="Unassembled WGS sequence"/>
</dbReference>
<keyword evidence="2 10" id="KW-0444">Lipid biosynthesis</keyword>
<keyword evidence="6 10" id="KW-1133">Transmembrane helix</keyword>
<evidence type="ECO:0000256" key="5">
    <source>
        <dbReference type="ARBA" id="ARBA00022832"/>
    </source>
</evidence>
<evidence type="ECO:0000256" key="6">
    <source>
        <dbReference type="ARBA" id="ARBA00022989"/>
    </source>
</evidence>
<keyword evidence="4 10" id="KW-0812">Transmembrane</keyword>
<comment type="catalytic activity">
    <reaction evidence="10">
        <text>a very-long-chain acyl-CoA + malonyl-CoA + H(+) = a very-long-chain 3-oxoacyl-CoA + CO2 + CoA</text>
        <dbReference type="Rhea" id="RHEA:32727"/>
        <dbReference type="ChEBI" id="CHEBI:15378"/>
        <dbReference type="ChEBI" id="CHEBI:16526"/>
        <dbReference type="ChEBI" id="CHEBI:57287"/>
        <dbReference type="ChEBI" id="CHEBI:57384"/>
        <dbReference type="ChEBI" id="CHEBI:90725"/>
        <dbReference type="ChEBI" id="CHEBI:90736"/>
        <dbReference type="EC" id="2.3.1.199"/>
    </reaction>
</comment>
<keyword evidence="3 10" id="KW-0808">Transferase</keyword>